<proteinExistence type="predicted"/>
<sequence>MQKIKINGKEYNISFNFGVIKRVTKECNCTTPEMIAKLSEGDLDIISSVLYHGIKPNHPDFEQKEVDALSLVELFASFNTIGQLMNNSMPKADTSKKTPKKKK</sequence>
<gene>
    <name evidence="1" type="ORF">CHL78_000910</name>
</gene>
<name>A0A371JAH6_9FIRM</name>
<evidence type="ECO:0000313" key="2">
    <source>
        <dbReference type="Proteomes" id="UP000215694"/>
    </source>
</evidence>
<accession>A0A371JAH6</accession>
<dbReference type="Proteomes" id="UP000215694">
    <property type="component" value="Unassembled WGS sequence"/>
</dbReference>
<dbReference type="Pfam" id="PF12363">
    <property type="entry name" value="Phage_TAC_12"/>
    <property type="match status" value="1"/>
</dbReference>
<reference evidence="1 2" key="1">
    <citation type="journal article" date="2017" name="Genome Announc.">
        <title>Draft Genome Sequence of Romboutsia weinsteinii sp. nov. Strain CCRI-19649(T) Isolated from Surface Water.</title>
        <authorList>
            <person name="Maheux A.F."/>
            <person name="Boudreau D.K."/>
            <person name="Berube E."/>
            <person name="Boissinot M."/>
            <person name="Cantin P."/>
            <person name="Raymond F."/>
            <person name="Corbeil J."/>
            <person name="Omar R.F."/>
            <person name="Bergeron M.G."/>
        </authorList>
    </citation>
    <scope>NUCLEOTIDE SEQUENCE [LARGE SCALE GENOMIC DNA]</scope>
    <source>
        <strain evidence="1 2">CCRI-19649</strain>
    </source>
</reference>
<dbReference type="InterPro" id="IPR024410">
    <property type="entry name" value="Phage_TAC_12"/>
</dbReference>
<dbReference type="EMBL" id="NOJY02000001">
    <property type="protein sequence ID" value="RDY29762.1"/>
    <property type="molecule type" value="Genomic_DNA"/>
</dbReference>
<keyword evidence="2" id="KW-1185">Reference proteome</keyword>
<comment type="caution">
    <text evidence="1">The sequence shown here is derived from an EMBL/GenBank/DDBJ whole genome shotgun (WGS) entry which is preliminary data.</text>
</comment>
<organism evidence="1 2">
    <name type="scientific">Romboutsia weinsteinii</name>
    <dbReference type="NCBI Taxonomy" id="2020949"/>
    <lineage>
        <taxon>Bacteria</taxon>
        <taxon>Bacillati</taxon>
        <taxon>Bacillota</taxon>
        <taxon>Clostridia</taxon>
        <taxon>Peptostreptococcales</taxon>
        <taxon>Peptostreptococcaceae</taxon>
        <taxon>Romboutsia</taxon>
    </lineage>
</organism>
<protein>
    <recommendedName>
        <fullName evidence="3">Phage tail assembly protein</fullName>
    </recommendedName>
</protein>
<dbReference type="AlphaFoldDB" id="A0A371JAH6"/>
<evidence type="ECO:0008006" key="3">
    <source>
        <dbReference type="Google" id="ProtNLM"/>
    </source>
</evidence>
<dbReference type="OrthoDB" id="2919193at2"/>
<evidence type="ECO:0000313" key="1">
    <source>
        <dbReference type="EMBL" id="RDY29762.1"/>
    </source>
</evidence>
<dbReference type="RefSeq" id="WP_094368475.1">
    <property type="nucleotide sequence ID" value="NZ_NOJY02000001.1"/>
</dbReference>